<accession>A0A386HPA1</accession>
<organism evidence="2 3">
    <name type="scientific">Arachidicoccus soli</name>
    <dbReference type="NCBI Taxonomy" id="2341117"/>
    <lineage>
        <taxon>Bacteria</taxon>
        <taxon>Pseudomonadati</taxon>
        <taxon>Bacteroidota</taxon>
        <taxon>Chitinophagia</taxon>
        <taxon>Chitinophagales</taxon>
        <taxon>Chitinophagaceae</taxon>
        <taxon>Arachidicoccus</taxon>
    </lineage>
</organism>
<feature type="domain" description="N-acetyltransferase" evidence="1">
    <location>
        <begin position="4"/>
        <end position="143"/>
    </location>
</feature>
<dbReference type="EMBL" id="CP032489">
    <property type="protein sequence ID" value="AYD47261.1"/>
    <property type="molecule type" value="Genomic_DNA"/>
</dbReference>
<name>A0A386HPA1_9BACT</name>
<dbReference type="CDD" id="cd04301">
    <property type="entry name" value="NAT_SF"/>
    <property type="match status" value="1"/>
</dbReference>
<evidence type="ECO:0000259" key="1">
    <source>
        <dbReference type="PROSITE" id="PS51186"/>
    </source>
</evidence>
<evidence type="ECO:0000313" key="2">
    <source>
        <dbReference type="EMBL" id="AYD47261.1"/>
    </source>
</evidence>
<dbReference type="Pfam" id="PF00583">
    <property type="entry name" value="Acetyltransf_1"/>
    <property type="match status" value="1"/>
</dbReference>
<dbReference type="OrthoDB" id="7585366at2"/>
<dbReference type="SUPFAM" id="SSF55729">
    <property type="entry name" value="Acyl-CoA N-acyltransferases (Nat)"/>
    <property type="match status" value="1"/>
</dbReference>
<protein>
    <submittedName>
        <fullName evidence="2">GNAT family N-acetyltransferase</fullName>
    </submittedName>
</protein>
<gene>
    <name evidence="2" type="ORF">D6B99_06340</name>
</gene>
<dbReference type="AlphaFoldDB" id="A0A386HPA1"/>
<evidence type="ECO:0000313" key="3">
    <source>
        <dbReference type="Proteomes" id="UP000266118"/>
    </source>
</evidence>
<keyword evidence="2" id="KW-0808">Transferase</keyword>
<proteinExistence type="predicted"/>
<dbReference type="PROSITE" id="PS51186">
    <property type="entry name" value="GNAT"/>
    <property type="match status" value="1"/>
</dbReference>
<dbReference type="Gene3D" id="3.40.630.30">
    <property type="match status" value="1"/>
</dbReference>
<sequence length="143" mass="17104">MKEIKLVQATEDDYERMYKIKEDSIKPYVEKVWGWDEDFQIEFLRKNTPFEEVEFILFNGETIGFLQLKETIKGIFIQSLFIIKAFQQKGIGTYLLKRIINNGKLLSLEVLKNNKIAFDLYKKMGFVVLKEDDLKYYLIRENQ</sequence>
<dbReference type="InterPro" id="IPR000182">
    <property type="entry name" value="GNAT_dom"/>
</dbReference>
<keyword evidence="3" id="KW-1185">Reference proteome</keyword>
<reference evidence="2 3" key="1">
    <citation type="submission" date="2018-09" db="EMBL/GenBank/DDBJ databases">
        <title>Arachidicoccus sp. nov., a bacterium isolated from soil.</title>
        <authorList>
            <person name="Weon H.-Y."/>
            <person name="Kwon S.-W."/>
            <person name="Lee S.A."/>
        </authorList>
    </citation>
    <scope>NUCLEOTIDE SEQUENCE [LARGE SCALE GENOMIC DNA]</scope>
    <source>
        <strain evidence="2 3">KIS59-12</strain>
    </source>
</reference>
<dbReference type="Proteomes" id="UP000266118">
    <property type="component" value="Chromosome"/>
</dbReference>
<dbReference type="GO" id="GO:0016747">
    <property type="term" value="F:acyltransferase activity, transferring groups other than amino-acyl groups"/>
    <property type="evidence" value="ECO:0007669"/>
    <property type="project" value="InterPro"/>
</dbReference>
<dbReference type="RefSeq" id="WP_119986189.1">
    <property type="nucleotide sequence ID" value="NZ_CP032489.1"/>
</dbReference>
<dbReference type="InterPro" id="IPR016181">
    <property type="entry name" value="Acyl_CoA_acyltransferase"/>
</dbReference>
<dbReference type="KEGG" id="ark:D6B99_06340"/>